<dbReference type="RefSeq" id="WP_091977283.1">
    <property type="nucleotide sequence ID" value="NZ_LT629693.1"/>
</dbReference>
<keyword evidence="2" id="KW-1185">Reference proteome</keyword>
<accession>A0ABY0QHC8</accession>
<dbReference type="EMBL" id="LT629693">
    <property type="protein sequence ID" value="SDK44051.1"/>
    <property type="molecule type" value="Genomic_DNA"/>
</dbReference>
<dbReference type="Proteomes" id="UP000198803">
    <property type="component" value="Chromosome I"/>
</dbReference>
<evidence type="ECO:0000313" key="1">
    <source>
        <dbReference type="EMBL" id="SDK44051.1"/>
    </source>
</evidence>
<gene>
    <name evidence="1" type="ORF">SAMN05444163_8117</name>
</gene>
<proteinExistence type="predicted"/>
<sequence length="103" mass="12124">MKINQPRSHEDQLLAKAAAGRLKARMQQRLKRYKVTLQWRRPDGLRPGGDPHNWRDWRVFAVIPILFHSEEEAWDYMRMVDIFKNTGRKASASVQAVRIAMHS</sequence>
<reference evidence="1 2" key="1">
    <citation type="submission" date="2016-10" db="EMBL/GenBank/DDBJ databases">
        <authorList>
            <person name="Varghese N."/>
            <person name="Submissions S."/>
        </authorList>
    </citation>
    <scope>NUCLEOTIDE SEQUENCE [LARGE SCALE GENOMIC DNA]</scope>
    <source>
        <strain evidence="1 2">GAS524</strain>
    </source>
</reference>
<evidence type="ECO:0000313" key="2">
    <source>
        <dbReference type="Proteomes" id="UP000198803"/>
    </source>
</evidence>
<name>A0ABY0QHC8_9BRAD</name>
<organism evidence="1 2">
    <name type="scientific">Bradyrhizobium ottawaense</name>
    <dbReference type="NCBI Taxonomy" id="931866"/>
    <lineage>
        <taxon>Bacteria</taxon>
        <taxon>Pseudomonadati</taxon>
        <taxon>Pseudomonadota</taxon>
        <taxon>Alphaproteobacteria</taxon>
        <taxon>Hyphomicrobiales</taxon>
        <taxon>Nitrobacteraceae</taxon>
        <taxon>Bradyrhizobium</taxon>
    </lineage>
</organism>
<protein>
    <submittedName>
        <fullName evidence="1">Uncharacterized protein</fullName>
    </submittedName>
</protein>